<dbReference type="AlphaFoldDB" id="A0A940XD47"/>
<keyword evidence="2" id="KW-1185">Reference proteome</keyword>
<name>A0A940XD47_9FLAO</name>
<evidence type="ECO:0008006" key="3">
    <source>
        <dbReference type="Google" id="ProtNLM"/>
    </source>
</evidence>
<dbReference type="EMBL" id="JAGFBV010000007">
    <property type="protein sequence ID" value="MBP4137585.1"/>
    <property type="molecule type" value="Genomic_DNA"/>
</dbReference>
<gene>
    <name evidence="1" type="ORF">J3495_05755</name>
</gene>
<reference evidence="1 2" key="1">
    <citation type="submission" date="2021-03" db="EMBL/GenBank/DDBJ databases">
        <title>Flavobacterium Flabelliformis Sp. Nov. And Flavobacterium Geliluteum Sp. Nov., Two Novel Multidrug Resistant Psychrophilic Species Isolated From Antarctica.</title>
        <authorList>
            <person name="Kralova S."/>
            <person name="Busse H.J."/>
            <person name="Bezdicek M."/>
            <person name="Nykrynova M."/>
            <person name="Kroupova E."/>
            <person name="Krsek D."/>
            <person name="Sedlacek I."/>
        </authorList>
    </citation>
    <scope>NUCLEOTIDE SEQUENCE [LARGE SCALE GENOMIC DNA]</scope>
    <source>
        <strain evidence="1 2">P7388</strain>
    </source>
</reference>
<evidence type="ECO:0000313" key="2">
    <source>
        <dbReference type="Proteomes" id="UP000675047"/>
    </source>
</evidence>
<organism evidence="1 2">
    <name type="scientific">Flavobacterium geliluteum</name>
    <dbReference type="NCBI Taxonomy" id="2816120"/>
    <lineage>
        <taxon>Bacteria</taxon>
        <taxon>Pseudomonadati</taxon>
        <taxon>Bacteroidota</taxon>
        <taxon>Flavobacteriia</taxon>
        <taxon>Flavobacteriales</taxon>
        <taxon>Flavobacteriaceae</taxon>
        <taxon>Flavobacterium</taxon>
    </lineage>
</organism>
<proteinExistence type="predicted"/>
<dbReference type="RefSeq" id="WP_210665621.1">
    <property type="nucleotide sequence ID" value="NZ_JAGFBV010000007.1"/>
</dbReference>
<dbReference type="Proteomes" id="UP000675047">
    <property type="component" value="Unassembled WGS sequence"/>
</dbReference>
<sequence>MDYNEFDTLLQNHIKNLLEISLDYTYNSKNIDNIFIYCLIGQNKYFDIIYQNNDKYFERHKIYLINSNFLVTDDRQDWLIQKIVNERNSIESLFKKFEREVPFELKIIYSPKSGKLDVKFNYDDPLKNEDSAIGDGFRSWIKSLGIEF</sequence>
<protein>
    <recommendedName>
        <fullName evidence="3">DUF600 domain-containing protein</fullName>
    </recommendedName>
</protein>
<evidence type="ECO:0000313" key="1">
    <source>
        <dbReference type="EMBL" id="MBP4137585.1"/>
    </source>
</evidence>
<accession>A0A940XD47</accession>
<comment type="caution">
    <text evidence="1">The sequence shown here is derived from an EMBL/GenBank/DDBJ whole genome shotgun (WGS) entry which is preliminary data.</text>
</comment>